<accession>A0A833M3Q7</accession>
<dbReference type="AlphaFoldDB" id="A0A833M3Q7"/>
<feature type="signal peptide" evidence="1">
    <location>
        <begin position="1"/>
        <end position="23"/>
    </location>
</feature>
<evidence type="ECO:0000256" key="1">
    <source>
        <dbReference type="SAM" id="SignalP"/>
    </source>
</evidence>
<proteinExistence type="predicted"/>
<keyword evidence="1" id="KW-0732">Signal</keyword>
<protein>
    <submittedName>
        <fullName evidence="2">Uncharacterized protein</fullName>
    </submittedName>
</protein>
<name>A0A833M3Q7_9LEPT</name>
<dbReference type="Proteomes" id="UP000460298">
    <property type="component" value="Unassembled WGS sequence"/>
</dbReference>
<sequence length="206" mass="23279">MFIRKEGALLILLALTVPVMRCASSATQIIETHTDGTVEQYDLTGAIGEERAIPCIYNGHIKCRAYFFPLEIHQPFPYTVYINLAPEERILTVIIGSGGDGLLVRGNRAEGGMLSQKAHVTWGPDSVEAYSSTLHFRAEGIHKGSPLTLWFHHGDKPCADIKLCTDRVELYPQRSPQEMRIYRFENDRTNYSLNPSNYSLMQRCLF</sequence>
<comment type="caution">
    <text evidence="2">The sequence shown here is derived from an EMBL/GenBank/DDBJ whole genome shotgun (WGS) entry which is preliminary data.</text>
</comment>
<gene>
    <name evidence="2" type="ORF">F9K24_00575</name>
</gene>
<reference evidence="2 3" key="1">
    <citation type="submission" date="2019-10" db="EMBL/GenBank/DDBJ databases">
        <title>Extracellular Electron Transfer in a Candidatus Methanoperedens spp. Enrichment Culture.</title>
        <authorList>
            <person name="Berger S."/>
            <person name="Rangel Shaw D."/>
            <person name="Berben T."/>
            <person name="In 'T Zandt M."/>
            <person name="Frank J."/>
            <person name="Reimann J."/>
            <person name="Jetten M.S.M."/>
            <person name="Welte C.U."/>
        </authorList>
    </citation>
    <scope>NUCLEOTIDE SEQUENCE [LARGE SCALE GENOMIC DNA]</scope>
    <source>
        <strain evidence="2">SB12</strain>
    </source>
</reference>
<evidence type="ECO:0000313" key="3">
    <source>
        <dbReference type="Proteomes" id="UP000460298"/>
    </source>
</evidence>
<dbReference type="EMBL" id="WBUI01000001">
    <property type="protein sequence ID" value="KAB2935256.1"/>
    <property type="molecule type" value="Genomic_DNA"/>
</dbReference>
<evidence type="ECO:0000313" key="2">
    <source>
        <dbReference type="EMBL" id="KAB2935256.1"/>
    </source>
</evidence>
<organism evidence="2 3">
    <name type="scientific">Leptonema illini</name>
    <dbReference type="NCBI Taxonomy" id="183"/>
    <lineage>
        <taxon>Bacteria</taxon>
        <taxon>Pseudomonadati</taxon>
        <taxon>Spirochaetota</taxon>
        <taxon>Spirochaetia</taxon>
        <taxon>Leptospirales</taxon>
        <taxon>Leptospiraceae</taxon>
        <taxon>Leptonema</taxon>
    </lineage>
</organism>
<feature type="chain" id="PRO_5032872611" evidence="1">
    <location>
        <begin position="24"/>
        <end position="206"/>
    </location>
</feature>